<dbReference type="PANTHER" id="PTHR30313:SF2">
    <property type="entry name" value="DNA PRIMASE"/>
    <property type="match status" value="1"/>
</dbReference>
<dbReference type="GO" id="GO:1990077">
    <property type="term" value="C:primosome complex"/>
    <property type="evidence" value="ECO:0007669"/>
    <property type="project" value="UniProtKB-KW"/>
</dbReference>
<evidence type="ECO:0000256" key="10">
    <source>
        <dbReference type="ARBA" id="ARBA00023125"/>
    </source>
</evidence>
<dbReference type="PROSITE" id="PS50880">
    <property type="entry name" value="TOPRIM"/>
    <property type="match status" value="1"/>
</dbReference>
<dbReference type="Gene3D" id="3.90.580.10">
    <property type="entry name" value="Zinc finger, CHC2-type domain"/>
    <property type="match status" value="1"/>
</dbReference>
<keyword evidence="4 12" id="KW-0548">Nucleotidyltransferase</keyword>
<dbReference type="FunFam" id="3.90.980.10:FF:000001">
    <property type="entry name" value="DNA primase"/>
    <property type="match status" value="1"/>
</dbReference>
<dbReference type="InterPro" id="IPR034151">
    <property type="entry name" value="TOPRIM_DnaG_bac"/>
</dbReference>
<keyword evidence="10 12" id="KW-0238">DNA-binding</keyword>
<dbReference type="InterPro" id="IPR019475">
    <property type="entry name" value="DNA_primase_DnaB-bd"/>
</dbReference>
<feature type="domain" description="Toprim" evidence="16">
    <location>
        <begin position="263"/>
        <end position="361"/>
    </location>
</feature>
<name>A0AB34X1B7_9ACTO</name>
<dbReference type="InterPro" id="IPR006295">
    <property type="entry name" value="DNA_primase_DnaG"/>
</dbReference>
<dbReference type="Gene3D" id="3.90.980.10">
    <property type="entry name" value="DNA primase, catalytic core, N-terminal domain"/>
    <property type="match status" value="1"/>
</dbReference>
<evidence type="ECO:0000256" key="15">
    <source>
        <dbReference type="SAM" id="MobiDB-lite"/>
    </source>
</evidence>
<dbReference type="GO" id="GO:0006269">
    <property type="term" value="P:DNA replication, synthesis of primer"/>
    <property type="evidence" value="ECO:0007669"/>
    <property type="project" value="UniProtKB-UniRule"/>
</dbReference>
<comment type="cofactor">
    <cofactor evidence="12 13 14">
        <name>Zn(2+)</name>
        <dbReference type="ChEBI" id="CHEBI:29105"/>
    </cofactor>
    <text evidence="12 13 14">Binds 1 zinc ion per monomer.</text>
</comment>
<evidence type="ECO:0000256" key="9">
    <source>
        <dbReference type="ARBA" id="ARBA00022842"/>
    </source>
</evidence>
<keyword evidence="6 12" id="KW-0479">Metal-binding</keyword>
<evidence type="ECO:0000313" key="17">
    <source>
        <dbReference type="EMBL" id="KXB81847.1"/>
    </source>
</evidence>
<dbReference type="FunFam" id="3.90.580.10:FF:000001">
    <property type="entry name" value="DNA primase"/>
    <property type="match status" value="1"/>
</dbReference>
<keyword evidence="11 12" id="KW-0804">Transcription</keyword>
<dbReference type="EC" id="2.7.7.101" evidence="12"/>
<evidence type="ECO:0000256" key="14">
    <source>
        <dbReference type="PIRSR" id="PIRSR002811-1"/>
    </source>
</evidence>
<comment type="catalytic activity">
    <reaction evidence="12">
        <text>ssDNA + n NTP = ssDNA/pppN(pN)n-1 hybrid + (n-1) diphosphate.</text>
        <dbReference type="EC" id="2.7.7.101"/>
    </reaction>
</comment>
<evidence type="ECO:0000256" key="1">
    <source>
        <dbReference type="ARBA" id="ARBA00022478"/>
    </source>
</evidence>
<dbReference type="InterPro" id="IPR050219">
    <property type="entry name" value="DnaG_primase"/>
</dbReference>
<evidence type="ECO:0000256" key="13">
    <source>
        <dbReference type="PIRNR" id="PIRNR002811"/>
    </source>
</evidence>
<dbReference type="GO" id="GO:0008270">
    <property type="term" value="F:zinc ion binding"/>
    <property type="evidence" value="ECO:0007669"/>
    <property type="project" value="UniProtKB-UniRule"/>
</dbReference>
<dbReference type="InterPro" id="IPR006171">
    <property type="entry name" value="TOPRIM_dom"/>
</dbReference>
<keyword evidence="3 12" id="KW-0808">Transferase</keyword>
<evidence type="ECO:0000256" key="2">
    <source>
        <dbReference type="ARBA" id="ARBA00022515"/>
    </source>
</evidence>
<evidence type="ECO:0000256" key="7">
    <source>
        <dbReference type="ARBA" id="ARBA00022771"/>
    </source>
</evidence>
<comment type="subunit">
    <text evidence="12">Monomer. Interacts with DnaB.</text>
</comment>
<dbReference type="InterPro" id="IPR013173">
    <property type="entry name" value="DNA_primase_DnaG_DnaB-bd_dom"/>
</dbReference>
<dbReference type="GO" id="GO:0003677">
    <property type="term" value="F:DNA binding"/>
    <property type="evidence" value="ECO:0007669"/>
    <property type="project" value="UniProtKB-KW"/>
</dbReference>
<dbReference type="SUPFAM" id="SSF56731">
    <property type="entry name" value="DNA primase core"/>
    <property type="match status" value="1"/>
</dbReference>
<feature type="region of interest" description="Disordered" evidence="15">
    <location>
        <begin position="474"/>
        <end position="497"/>
    </location>
</feature>
<dbReference type="Pfam" id="PF10410">
    <property type="entry name" value="DnaB_bind"/>
    <property type="match status" value="1"/>
</dbReference>
<evidence type="ECO:0000259" key="16">
    <source>
        <dbReference type="PROSITE" id="PS50880"/>
    </source>
</evidence>
<evidence type="ECO:0000256" key="8">
    <source>
        <dbReference type="ARBA" id="ARBA00022833"/>
    </source>
</evidence>
<dbReference type="Pfam" id="PF08275">
    <property type="entry name" value="DNAG_N"/>
    <property type="match status" value="1"/>
</dbReference>
<comment type="domain">
    <text evidence="12">Contains an N-terminal zinc-binding domain, a central core domain that contains the primase activity, and a C-terminal DnaB-binding domain.</text>
</comment>
<reference evidence="17 18" key="1">
    <citation type="submission" date="2016-01" db="EMBL/GenBank/DDBJ databases">
        <authorList>
            <person name="Mitreva M."/>
            <person name="Pepin K.H."/>
            <person name="Mihindukulasuriya K.A."/>
            <person name="Fulton R."/>
            <person name="Fronick C."/>
            <person name="O'Laughlin M."/>
            <person name="Miner T."/>
            <person name="Herter B."/>
            <person name="Rosa B.A."/>
            <person name="Cordes M."/>
            <person name="Tomlinson C."/>
            <person name="Wollam A."/>
            <person name="Palsikar V.B."/>
            <person name="Mardis E.R."/>
            <person name="Wilson R.K."/>
        </authorList>
    </citation>
    <scope>NUCLEOTIDE SEQUENCE [LARGE SCALE GENOMIC DNA]</scope>
    <source>
        <strain evidence="17 18">DNF00696</strain>
    </source>
</reference>
<dbReference type="HAMAP" id="MF_00974">
    <property type="entry name" value="DNA_primase_DnaG"/>
    <property type="match status" value="1"/>
</dbReference>
<keyword evidence="7 12" id="KW-0863">Zinc-finger</keyword>
<protein>
    <recommendedName>
        <fullName evidence="12 13">DNA primase</fullName>
        <ecNumber evidence="12">2.7.7.101</ecNumber>
    </recommendedName>
</protein>
<dbReference type="SMART" id="SM00400">
    <property type="entry name" value="ZnF_CHCC"/>
    <property type="match status" value="1"/>
</dbReference>
<evidence type="ECO:0000256" key="11">
    <source>
        <dbReference type="ARBA" id="ARBA00023163"/>
    </source>
</evidence>
<evidence type="ECO:0000256" key="3">
    <source>
        <dbReference type="ARBA" id="ARBA00022679"/>
    </source>
</evidence>
<dbReference type="GeneID" id="78352670"/>
<evidence type="ECO:0000256" key="6">
    <source>
        <dbReference type="ARBA" id="ARBA00022723"/>
    </source>
</evidence>
<dbReference type="Pfam" id="PF08278">
    <property type="entry name" value="DnaG_DnaB_bind"/>
    <property type="match status" value="1"/>
</dbReference>
<sequence>MAGLIRREDIDQVRERARIDEIVGEQVALRPAGVGALKGLCPFHDERTPSFHVRPAQGYYHCFGCGEGGDVIKFVENIHHLSFAEAVQYLADKTGVTLHYEESGGGDRKDPNRVSRARILEANRNAAQFFRSQLGSKEAVEAQKFLSARGFDADVAAKFSLGYAPASWDALLSYLRKRGFTEPELAASGLFSRGQRGPYDRFRGRLIWPISNLTGEIVGFGARRLGEDDKGPKYLNTPETAVYKKSKVLYGIDMAKKAISRQRRIVVVEGYTDVMAAHLAGVECAVATCGTAFGSDHVQIVRRLLGDNADPAAGVLLSSGKARGGEVIFTFDGDEAGQKAALHAFGEDQAFASQTFVAIEPSGKDPCDLWQAQGASAVRALVDSRRPLFEFVLRTILKAYNLDTSEGRVNGLRAAAPVVSRIRDVALRSEYTRRLAGWVGMPEDEVRQVVHNVSRAQTRSAAGAENIPAASPYVSRGAAGSGQGGNSAAPAAPPAITLPDSSDPVANLERQALECLLQLPASLFGLGLEQVSPEAFRVPMFSALFSAVSSLGGLDNYAELWRGAEDELGLKGQRAILLANKRWVELVGSNIPPQLQSLVSALVVSPLPQDDPARLNDYARGVWGAMIRGDLSRQIAEMKARLQRCDPQDEQYQQIFSTLMNLENTRRNLQESK</sequence>
<dbReference type="SMART" id="SM00493">
    <property type="entry name" value="TOPRIM"/>
    <property type="match status" value="1"/>
</dbReference>
<dbReference type="Pfam" id="PF13662">
    <property type="entry name" value="Toprim_4"/>
    <property type="match status" value="1"/>
</dbReference>
<dbReference type="GO" id="GO:0005737">
    <property type="term" value="C:cytoplasm"/>
    <property type="evidence" value="ECO:0007669"/>
    <property type="project" value="TreeGrafter"/>
</dbReference>
<dbReference type="Pfam" id="PF01807">
    <property type="entry name" value="Zn_ribbon_DnaG"/>
    <property type="match status" value="1"/>
</dbReference>
<dbReference type="InterPro" id="IPR036977">
    <property type="entry name" value="DNA_primase_Znf_CHC2"/>
</dbReference>
<dbReference type="PIRSF" id="PIRSF002811">
    <property type="entry name" value="DnaG"/>
    <property type="match status" value="1"/>
</dbReference>
<evidence type="ECO:0000256" key="4">
    <source>
        <dbReference type="ARBA" id="ARBA00022695"/>
    </source>
</evidence>
<dbReference type="SUPFAM" id="SSF57783">
    <property type="entry name" value="Zinc beta-ribbon"/>
    <property type="match status" value="1"/>
</dbReference>
<dbReference type="PANTHER" id="PTHR30313">
    <property type="entry name" value="DNA PRIMASE"/>
    <property type="match status" value="1"/>
</dbReference>
<dbReference type="InterPro" id="IPR002694">
    <property type="entry name" value="Znf_CHC2"/>
</dbReference>
<keyword evidence="5 12" id="KW-0235">DNA replication</keyword>
<dbReference type="Gene3D" id="3.40.1360.10">
    <property type="match status" value="1"/>
</dbReference>
<evidence type="ECO:0000256" key="5">
    <source>
        <dbReference type="ARBA" id="ARBA00022705"/>
    </source>
</evidence>
<comment type="function">
    <text evidence="12 13">RNA polymerase that catalyzes the synthesis of short RNA molecules used as primers for DNA polymerase during DNA replication.</text>
</comment>
<dbReference type="AlphaFoldDB" id="A0AB34X1B7"/>
<dbReference type="RefSeq" id="WP_022864939.1">
    <property type="nucleotide sequence ID" value="NZ_JAWFWJ010000010.1"/>
</dbReference>
<keyword evidence="1 12" id="KW-0240">DNA-directed RNA polymerase</keyword>
<keyword evidence="9" id="KW-0460">Magnesium</keyword>
<feature type="zinc finger region" description="CHC2-type" evidence="12 14">
    <location>
        <begin position="41"/>
        <end position="65"/>
    </location>
</feature>
<comment type="similarity">
    <text evidence="12 13">Belongs to the DnaG primase family.</text>
</comment>
<dbReference type="InterPro" id="IPR037068">
    <property type="entry name" value="DNA_primase_core_N_sf"/>
</dbReference>
<dbReference type="GO" id="GO:0000428">
    <property type="term" value="C:DNA-directed RNA polymerase complex"/>
    <property type="evidence" value="ECO:0007669"/>
    <property type="project" value="UniProtKB-KW"/>
</dbReference>
<keyword evidence="8 12" id="KW-0862">Zinc</keyword>
<comment type="caution">
    <text evidence="17">The sequence shown here is derived from an EMBL/GenBank/DDBJ whole genome shotgun (WGS) entry which is preliminary data.</text>
</comment>
<dbReference type="CDD" id="cd03364">
    <property type="entry name" value="TOPRIM_DnaG_primases"/>
    <property type="match status" value="1"/>
</dbReference>
<evidence type="ECO:0000313" key="18">
    <source>
        <dbReference type="Proteomes" id="UP000070572"/>
    </source>
</evidence>
<dbReference type="Proteomes" id="UP000070572">
    <property type="component" value="Unassembled WGS sequence"/>
</dbReference>
<proteinExistence type="inferred from homology"/>
<gene>
    <name evidence="12" type="primary">dnaG</name>
    <name evidence="17" type="ORF">HMPREF1862_00277</name>
</gene>
<dbReference type="InterPro" id="IPR030846">
    <property type="entry name" value="DnaG_bac"/>
</dbReference>
<accession>A0AB34X1B7</accession>
<evidence type="ECO:0000256" key="12">
    <source>
        <dbReference type="HAMAP-Rule" id="MF_00974"/>
    </source>
</evidence>
<dbReference type="NCBIfam" id="TIGR01391">
    <property type="entry name" value="dnaG"/>
    <property type="match status" value="1"/>
</dbReference>
<dbReference type="EMBL" id="LSDN01000005">
    <property type="protein sequence ID" value="KXB81847.1"/>
    <property type="molecule type" value="Genomic_DNA"/>
</dbReference>
<dbReference type="GO" id="GO:0003899">
    <property type="term" value="F:DNA-directed RNA polymerase activity"/>
    <property type="evidence" value="ECO:0007669"/>
    <property type="project" value="UniProtKB-UniRule"/>
</dbReference>
<keyword evidence="2 12" id="KW-0639">Primosome</keyword>
<organism evidence="17 18">
    <name type="scientific">Varibaculum cambriense</name>
    <dbReference type="NCBI Taxonomy" id="184870"/>
    <lineage>
        <taxon>Bacteria</taxon>
        <taxon>Bacillati</taxon>
        <taxon>Actinomycetota</taxon>
        <taxon>Actinomycetes</taxon>
        <taxon>Actinomycetales</taxon>
        <taxon>Actinomycetaceae</taxon>
        <taxon>Varibaculum</taxon>
    </lineage>
</organism>
<dbReference type="InterPro" id="IPR013264">
    <property type="entry name" value="DNAG_N"/>
</dbReference>